<feature type="region of interest" description="Disordered" evidence="1">
    <location>
        <begin position="279"/>
        <end position="309"/>
    </location>
</feature>
<name>A0ABT8GAH7_9MICO</name>
<proteinExistence type="predicted"/>
<reference evidence="3" key="1">
    <citation type="submission" date="2023-06" db="EMBL/GenBank/DDBJ databases">
        <title>Sysu t00192.</title>
        <authorList>
            <person name="Gao L."/>
            <person name="Fang B.-Z."/>
            <person name="Li W.-J."/>
        </authorList>
    </citation>
    <scope>NUCLEOTIDE SEQUENCE</scope>
    <source>
        <strain evidence="3">SYSU T00192</strain>
    </source>
</reference>
<accession>A0ABT8GAH7</accession>
<evidence type="ECO:0000256" key="2">
    <source>
        <dbReference type="SAM" id="SignalP"/>
    </source>
</evidence>
<feature type="compositionally biased region" description="Gly residues" evidence="1">
    <location>
        <begin position="279"/>
        <end position="293"/>
    </location>
</feature>
<protein>
    <recommendedName>
        <fullName evidence="5">DUF5666 domain-containing protein</fullName>
    </recommendedName>
</protein>
<feature type="signal peptide" evidence="2">
    <location>
        <begin position="1"/>
        <end position="26"/>
    </location>
</feature>
<dbReference type="Proteomes" id="UP001172728">
    <property type="component" value="Unassembled WGS sequence"/>
</dbReference>
<feature type="region of interest" description="Disordered" evidence="1">
    <location>
        <begin position="147"/>
        <end position="183"/>
    </location>
</feature>
<keyword evidence="2" id="KW-0732">Signal</keyword>
<dbReference type="EMBL" id="JAUHPW010000007">
    <property type="protein sequence ID" value="MDN4476133.1"/>
    <property type="molecule type" value="Genomic_DNA"/>
</dbReference>
<evidence type="ECO:0000313" key="3">
    <source>
        <dbReference type="EMBL" id="MDN4476133.1"/>
    </source>
</evidence>
<dbReference type="RefSeq" id="WP_301134026.1">
    <property type="nucleotide sequence ID" value="NZ_JAUHPW010000007.1"/>
</dbReference>
<dbReference type="PROSITE" id="PS51257">
    <property type="entry name" value="PROKAR_LIPOPROTEIN"/>
    <property type="match status" value="1"/>
</dbReference>
<keyword evidence="4" id="KW-1185">Reference proteome</keyword>
<comment type="caution">
    <text evidence="3">The sequence shown here is derived from an EMBL/GenBank/DDBJ whole genome shotgun (WGS) entry which is preliminary data.</text>
</comment>
<evidence type="ECO:0008006" key="5">
    <source>
        <dbReference type="Google" id="ProtNLM"/>
    </source>
</evidence>
<feature type="chain" id="PRO_5047217516" description="DUF5666 domain-containing protein" evidence="2">
    <location>
        <begin position="27"/>
        <end position="309"/>
    </location>
</feature>
<evidence type="ECO:0000313" key="4">
    <source>
        <dbReference type="Proteomes" id="UP001172728"/>
    </source>
</evidence>
<gene>
    <name evidence="3" type="ORF">QQX09_09740</name>
</gene>
<organism evidence="3 4">
    <name type="scientific">Demequina litoralis</name>
    <dbReference type="NCBI Taxonomy" id="3051660"/>
    <lineage>
        <taxon>Bacteria</taxon>
        <taxon>Bacillati</taxon>
        <taxon>Actinomycetota</taxon>
        <taxon>Actinomycetes</taxon>
        <taxon>Micrococcales</taxon>
        <taxon>Demequinaceae</taxon>
        <taxon>Demequina</taxon>
    </lineage>
</organism>
<evidence type="ECO:0000256" key="1">
    <source>
        <dbReference type="SAM" id="MobiDB-lite"/>
    </source>
</evidence>
<sequence length="309" mass="29567">MNKTRMSIVAATLCAGLLAGCSSGEAATSDEAAAPAASSDAVLGTVEGMDGMEREPSGITGEVAYASDGLAQVQDGSTQTAVSWTDDTEFTQQVEIALADIAEGACVVATLDDDGAASAISVTEADDDGECSLGFGGMGGRMGGGMPDGEMPDGAEMPTDLPSGGTELGEVPSDMPSGAPGDGEMPAGGFDGSSRVAGAVAAVTGDGLTVEGTDGEETDVAVADDVTITGTEAADADAVAVGMCLTAAGEADDAGGYAATTVAVFDAGDDGCVSASAFGGGRGGMQGGPGGAPGDTETGTSEPALESGE</sequence>